<keyword evidence="6 13" id="KW-0812">Transmembrane</keyword>
<comment type="subcellular location">
    <subcellularLocation>
        <location evidence="1">Cell inner membrane</location>
        <topology evidence="1">Multi-pass membrane protein</topology>
    </subcellularLocation>
    <subcellularLocation>
        <location evidence="13">Cell membrane</location>
        <topology evidence="13">Multi-pass membrane protein</topology>
    </subcellularLocation>
</comment>
<evidence type="ECO:0000256" key="4">
    <source>
        <dbReference type="ARBA" id="ARBA00022448"/>
    </source>
</evidence>
<dbReference type="Gene3D" id="2.70.98.90">
    <property type="match status" value="1"/>
</dbReference>
<feature type="transmembrane region" description="Helical" evidence="13">
    <location>
        <begin position="473"/>
        <end position="492"/>
    </location>
</feature>
<evidence type="ECO:0000256" key="12">
    <source>
        <dbReference type="ARBA" id="ARBA00033342"/>
    </source>
</evidence>
<name>A0ABT5EK97_9BACT</name>
<evidence type="ECO:0000259" key="16">
    <source>
        <dbReference type="Pfam" id="PF14849"/>
    </source>
</evidence>
<evidence type="ECO:0000256" key="7">
    <source>
        <dbReference type="ARBA" id="ARBA00022927"/>
    </source>
</evidence>
<evidence type="ECO:0000256" key="6">
    <source>
        <dbReference type="ARBA" id="ARBA00022692"/>
    </source>
</evidence>
<dbReference type="NCBIfam" id="TIGR03592">
    <property type="entry name" value="yidC_oxa1_cterm"/>
    <property type="match status" value="1"/>
</dbReference>
<feature type="transmembrane region" description="Helical" evidence="13">
    <location>
        <begin position="366"/>
        <end position="386"/>
    </location>
</feature>
<dbReference type="Pfam" id="PF14849">
    <property type="entry name" value="YidC_periplas"/>
    <property type="match status" value="1"/>
</dbReference>
<keyword evidence="5 13" id="KW-1003">Cell membrane</keyword>
<dbReference type="InterPro" id="IPR028053">
    <property type="entry name" value="Membr_insert_YidC_N"/>
</dbReference>
<dbReference type="EMBL" id="JAQNDO010000001">
    <property type="protein sequence ID" value="MDC0742258.1"/>
    <property type="molecule type" value="Genomic_DNA"/>
</dbReference>
<protein>
    <recommendedName>
        <fullName evidence="3 13">Membrane protein insertase YidC</fullName>
    </recommendedName>
    <alternativeName>
        <fullName evidence="12 13">Foldase YidC</fullName>
    </alternativeName>
    <alternativeName>
        <fullName evidence="11 13">Membrane integrase YidC</fullName>
    </alternativeName>
    <alternativeName>
        <fullName evidence="13">Membrane protein YidC</fullName>
    </alternativeName>
</protein>
<evidence type="ECO:0000259" key="15">
    <source>
        <dbReference type="Pfam" id="PF02096"/>
    </source>
</evidence>
<comment type="caution">
    <text evidence="17">The sequence shown here is derived from an EMBL/GenBank/DDBJ whole genome shotgun (WGS) entry which is preliminary data.</text>
</comment>
<keyword evidence="8 13" id="KW-1133">Transmembrane helix</keyword>
<evidence type="ECO:0000256" key="2">
    <source>
        <dbReference type="ARBA" id="ARBA00010527"/>
    </source>
</evidence>
<keyword evidence="18" id="KW-1185">Reference proteome</keyword>
<organism evidence="17 18">
    <name type="scientific">Polyangium mundeleinium</name>
    <dbReference type="NCBI Taxonomy" id="2995306"/>
    <lineage>
        <taxon>Bacteria</taxon>
        <taxon>Pseudomonadati</taxon>
        <taxon>Myxococcota</taxon>
        <taxon>Polyangia</taxon>
        <taxon>Polyangiales</taxon>
        <taxon>Polyangiaceae</taxon>
        <taxon>Polyangium</taxon>
    </lineage>
</organism>
<dbReference type="PRINTS" id="PR00701">
    <property type="entry name" value="60KDINNERMP"/>
</dbReference>
<keyword evidence="4 13" id="KW-0813">Transport</keyword>
<sequence>MERGKIVQWVLIGIAAILFWQFGGSLFGKGNEDVQPNTFYDADRLPDDKRQPEQICTINGPRFEAELSSRGGSLRHLRLTDEGKYSKAGKPIDLVTTSQEWRQPLRTDLRLPGVAKQQTPYDNLDWTLAAQDGKSCTFVYEDASSKLTKVVRETGKPFELEMTLEVKNLSAEPLKHRLTVDQTSWRTTEETKGSLGRISEHMTDVVAATTEKVDRLHADAFEPKDFKDKEFTNELWRRSPGAAKWVAVSSVYFTKAAIPVEGPAAFAETQIEEDWNRAKYNAADREKDKDTHGHVYRARLAYPEVELAPQATQTYKVLSFTGPKEREVLAAAGPGITEVIDLGTFSPIAKVLVGYLKILHKAVGSWGWAIALLTITVRMLLFPLSISQIKSSAAMRRLKPEMDELNARYKDDPAQRGLALQELWRKHGVTNPVLGCIPVLLQMPVWFALYQALQTAVELYHVPFLSARIIPDLSDKGAYFVIPVILGASSFFQQKLMPPQGDPMQQKMMQYMLPGIFVVMMLYLPAGLGVYMLTNTWLGIAQQVAVERYLSRKTQGPAGIEVREKPAKSSGDETKSAPALGKGKARVRG</sequence>
<evidence type="ECO:0000256" key="1">
    <source>
        <dbReference type="ARBA" id="ARBA00004429"/>
    </source>
</evidence>
<evidence type="ECO:0000256" key="10">
    <source>
        <dbReference type="ARBA" id="ARBA00023186"/>
    </source>
</evidence>
<evidence type="ECO:0000256" key="5">
    <source>
        <dbReference type="ARBA" id="ARBA00022475"/>
    </source>
</evidence>
<evidence type="ECO:0000256" key="13">
    <source>
        <dbReference type="HAMAP-Rule" id="MF_01810"/>
    </source>
</evidence>
<comment type="similarity">
    <text evidence="2 13">Belongs to the OXA1/ALB3/YidC family. Type 1 subfamily.</text>
</comment>
<evidence type="ECO:0000256" key="8">
    <source>
        <dbReference type="ARBA" id="ARBA00022989"/>
    </source>
</evidence>
<proteinExistence type="inferred from homology"/>
<dbReference type="HAMAP" id="MF_01810">
    <property type="entry name" value="YidC_type1"/>
    <property type="match status" value="1"/>
</dbReference>
<keyword evidence="7 13" id="KW-0653">Protein transport</keyword>
<dbReference type="InterPro" id="IPR047196">
    <property type="entry name" value="YidC_ALB_C"/>
</dbReference>
<dbReference type="InterPro" id="IPR001708">
    <property type="entry name" value="YidC/ALB3/OXA1/COX18"/>
</dbReference>
<feature type="region of interest" description="Disordered" evidence="14">
    <location>
        <begin position="555"/>
        <end position="589"/>
    </location>
</feature>
<keyword evidence="10 13" id="KW-0143">Chaperone</keyword>
<dbReference type="InterPro" id="IPR019998">
    <property type="entry name" value="Membr_insert_YidC"/>
</dbReference>
<accession>A0ABT5EK97</accession>
<dbReference type="Proteomes" id="UP001221411">
    <property type="component" value="Unassembled WGS sequence"/>
</dbReference>
<keyword evidence="9 13" id="KW-0472">Membrane</keyword>
<dbReference type="NCBIfam" id="TIGR03593">
    <property type="entry name" value="yidC_nterm"/>
    <property type="match status" value="1"/>
</dbReference>
<dbReference type="PANTHER" id="PTHR12428:SF65">
    <property type="entry name" value="CYTOCHROME C OXIDASE ASSEMBLY PROTEIN COX18, MITOCHONDRIAL"/>
    <property type="match status" value="1"/>
</dbReference>
<feature type="compositionally biased region" description="Basic and acidic residues" evidence="14">
    <location>
        <begin position="561"/>
        <end position="575"/>
    </location>
</feature>
<dbReference type="PRINTS" id="PR01900">
    <property type="entry name" value="YIDCPROTEIN"/>
</dbReference>
<evidence type="ECO:0000256" key="9">
    <source>
        <dbReference type="ARBA" id="ARBA00023136"/>
    </source>
</evidence>
<dbReference type="CDD" id="cd19961">
    <property type="entry name" value="EcYidC-like_peri"/>
    <property type="match status" value="1"/>
</dbReference>
<evidence type="ECO:0000256" key="3">
    <source>
        <dbReference type="ARBA" id="ARBA00015325"/>
    </source>
</evidence>
<evidence type="ECO:0000256" key="11">
    <source>
        <dbReference type="ARBA" id="ARBA00033245"/>
    </source>
</evidence>
<evidence type="ECO:0000256" key="14">
    <source>
        <dbReference type="SAM" id="MobiDB-lite"/>
    </source>
</evidence>
<feature type="transmembrane region" description="Helical" evidence="13">
    <location>
        <begin position="513"/>
        <end position="533"/>
    </location>
</feature>
<evidence type="ECO:0000313" key="18">
    <source>
        <dbReference type="Proteomes" id="UP001221411"/>
    </source>
</evidence>
<dbReference type="PANTHER" id="PTHR12428">
    <property type="entry name" value="OXA1"/>
    <property type="match status" value="1"/>
</dbReference>
<dbReference type="Pfam" id="PF02096">
    <property type="entry name" value="60KD_IMP"/>
    <property type="match status" value="1"/>
</dbReference>
<dbReference type="InterPro" id="IPR038221">
    <property type="entry name" value="YidC_periplasmic_sf"/>
</dbReference>
<comment type="function">
    <text evidence="13">Required for the insertion and/or proper folding and/or complex formation of integral membrane proteins into the membrane. Involved in integration of membrane proteins that insert both dependently and independently of the Sec translocase complex, as well as at least some lipoproteins. Aids folding of multispanning membrane proteins.</text>
</comment>
<dbReference type="InterPro" id="IPR028055">
    <property type="entry name" value="YidC/Oxa/ALB_C"/>
</dbReference>
<gene>
    <name evidence="13 17" type="primary">yidC</name>
    <name evidence="17" type="ORF">POL67_12970</name>
</gene>
<evidence type="ECO:0000313" key="17">
    <source>
        <dbReference type="EMBL" id="MDC0742258.1"/>
    </source>
</evidence>
<feature type="domain" description="Membrane insertase YidC/Oxa/ALB C-terminal" evidence="15">
    <location>
        <begin position="366"/>
        <end position="547"/>
    </location>
</feature>
<feature type="domain" description="Membrane insertase YidC N-terminal" evidence="16">
    <location>
        <begin position="57"/>
        <end position="353"/>
    </location>
</feature>
<reference evidence="17 18" key="1">
    <citation type="submission" date="2022-11" db="EMBL/GenBank/DDBJ databases">
        <title>Minimal conservation of predation-associated metabolite biosynthetic gene clusters underscores biosynthetic potential of Myxococcota including descriptions for ten novel species: Archangium lansinium sp. nov., Myxococcus landrumus sp. nov., Nannocystis bai.</title>
        <authorList>
            <person name="Ahearne A."/>
            <person name="Stevens C."/>
            <person name="Dowd S."/>
        </authorList>
    </citation>
    <scope>NUCLEOTIDE SEQUENCE [LARGE SCALE GENOMIC DNA]</scope>
    <source>
        <strain evidence="17 18">RJM3</strain>
    </source>
</reference>
<dbReference type="CDD" id="cd20070">
    <property type="entry name" value="5TM_YidC_Alb3"/>
    <property type="match status" value="1"/>
</dbReference>
<feature type="transmembrane region" description="Helical" evidence="13">
    <location>
        <begin position="7"/>
        <end position="27"/>
    </location>
</feature>
<dbReference type="RefSeq" id="WP_271917598.1">
    <property type="nucleotide sequence ID" value="NZ_JAQNDO010000001.1"/>
</dbReference>
<comment type="subunit">
    <text evidence="13">Interacts with the Sec translocase complex via SecD. Specifically interacts with transmembrane segments of nascent integral membrane proteins during membrane integration.</text>
</comment>